<dbReference type="EMBL" id="JACSQO010000002">
    <property type="protein sequence ID" value="MBD7943576.1"/>
    <property type="molecule type" value="Genomic_DNA"/>
</dbReference>
<evidence type="ECO:0000313" key="2">
    <source>
        <dbReference type="Proteomes" id="UP000640786"/>
    </source>
</evidence>
<dbReference type="Pfam" id="PF24585">
    <property type="entry name" value="YunG"/>
    <property type="match status" value="1"/>
</dbReference>
<dbReference type="Proteomes" id="UP000640786">
    <property type="component" value="Unassembled WGS sequence"/>
</dbReference>
<name>A0ABR8R704_9BACI</name>
<comment type="caution">
    <text evidence="1">The sequence shown here is derived from an EMBL/GenBank/DDBJ whole genome shotgun (WGS) entry which is preliminary data.</text>
</comment>
<dbReference type="InterPro" id="IPR056238">
    <property type="entry name" value="YunG-like"/>
</dbReference>
<reference evidence="1 2" key="1">
    <citation type="submission" date="2020-08" db="EMBL/GenBank/DDBJ databases">
        <title>A Genomic Blueprint of the Chicken Gut Microbiome.</title>
        <authorList>
            <person name="Gilroy R."/>
            <person name="Ravi A."/>
            <person name="Getino M."/>
            <person name="Pursley I."/>
            <person name="Horton D.L."/>
            <person name="Alikhan N.-F."/>
            <person name="Baker D."/>
            <person name="Gharbi K."/>
            <person name="Hall N."/>
            <person name="Watson M."/>
            <person name="Adriaenssens E.M."/>
            <person name="Foster-Nyarko E."/>
            <person name="Jarju S."/>
            <person name="Secka A."/>
            <person name="Antonio M."/>
            <person name="Oren A."/>
            <person name="Chaudhuri R."/>
            <person name="La Ragione R.M."/>
            <person name="Hildebrand F."/>
            <person name="Pallen M.J."/>
        </authorList>
    </citation>
    <scope>NUCLEOTIDE SEQUENCE [LARGE SCALE GENOMIC DNA]</scope>
    <source>
        <strain evidence="1 2">Sa2BUA9</strain>
    </source>
</reference>
<proteinExistence type="predicted"/>
<protein>
    <recommendedName>
        <fullName evidence="3">YunG</fullName>
    </recommendedName>
</protein>
<keyword evidence="2" id="KW-1185">Reference proteome</keyword>
<gene>
    <name evidence="1" type="ORF">H9650_05535</name>
</gene>
<evidence type="ECO:0008006" key="3">
    <source>
        <dbReference type="Google" id="ProtNLM"/>
    </source>
</evidence>
<organism evidence="1 2">
    <name type="scientific">Psychrobacillus faecigallinarum</name>
    <dbReference type="NCBI Taxonomy" id="2762235"/>
    <lineage>
        <taxon>Bacteria</taxon>
        <taxon>Bacillati</taxon>
        <taxon>Bacillota</taxon>
        <taxon>Bacilli</taxon>
        <taxon>Bacillales</taxon>
        <taxon>Bacillaceae</taxon>
        <taxon>Psychrobacillus</taxon>
    </lineage>
</organism>
<sequence length="120" mass="13863">MKKLDEKLCEKIKYALSNSWSIESSTKWSKENIAKGQCGVTTLVVHDLLGGEILKTKLLDGWHFYNSINGKRYDFTDSQFKGAIEYMDAPSNREEAYLDTNETQYSYLKQKVLNILEQLL</sequence>
<dbReference type="RefSeq" id="WP_191696772.1">
    <property type="nucleotide sequence ID" value="NZ_JACSQO010000002.1"/>
</dbReference>
<evidence type="ECO:0000313" key="1">
    <source>
        <dbReference type="EMBL" id="MBD7943576.1"/>
    </source>
</evidence>
<accession>A0ABR8R704</accession>